<feature type="compositionally biased region" description="Basic and acidic residues" evidence="2">
    <location>
        <begin position="515"/>
        <end position="525"/>
    </location>
</feature>
<evidence type="ECO:0000313" key="4">
    <source>
        <dbReference type="Proteomes" id="UP000256964"/>
    </source>
</evidence>
<dbReference type="InterPro" id="IPR032675">
    <property type="entry name" value="LRR_dom_sf"/>
</dbReference>
<accession>A0A371D5K9</accession>
<evidence type="ECO:0008006" key="5">
    <source>
        <dbReference type="Google" id="ProtNLM"/>
    </source>
</evidence>
<dbReference type="EMBL" id="KZ857416">
    <property type="protein sequence ID" value="RDX47826.1"/>
    <property type="molecule type" value="Genomic_DNA"/>
</dbReference>
<dbReference type="Gene3D" id="3.80.10.10">
    <property type="entry name" value="Ribonuclease Inhibitor"/>
    <property type="match status" value="1"/>
</dbReference>
<feature type="region of interest" description="Disordered" evidence="2">
    <location>
        <begin position="500"/>
        <end position="525"/>
    </location>
</feature>
<organism evidence="3 4">
    <name type="scientific">Lentinus brumalis</name>
    <dbReference type="NCBI Taxonomy" id="2498619"/>
    <lineage>
        <taxon>Eukaryota</taxon>
        <taxon>Fungi</taxon>
        <taxon>Dikarya</taxon>
        <taxon>Basidiomycota</taxon>
        <taxon>Agaricomycotina</taxon>
        <taxon>Agaricomycetes</taxon>
        <taxon>Polyporales</taxon>
        <taxon>Polyporaceae</taxon>
        <taxon>Lentinus</taxon>
    </lineage>
</organism>
<evidence type="ECO:0000313" key="3">
    <source>
        <dbReference type="EMBL" id="RDX47826.1"/>
    </source>
</evidence>
<keyword evidence="4" id="KW-1185">Reference proteome</keyword>
<feature type="coiled-coil region" evidence="1">
    <location>
        <begin position="52"/>
        <end position="82"/>
    </location>
</feature>
<dbReference type="OrthoDB" id="2758221at2759"/>
<keyword evidence="1" id="KW-0175">Coiled coil</keyword>
<dbReference type="Proteomes" id="UP000256964">
    <property type="component" value="Unassembled WGS sequence"/>
</dbReference>
<protein>
    <recommendedName>
        <fullName evidence="5">F-box domain-containing protein</fullName>
    </recommendedName>
</protein>
<evidence type="ECO:0000256" key="1">
    <source>
        <dbReference type="SAM" id="Coils"/>
    </source>
</evidence>
<dbReference type="AlphaFoldDB" id="A0A371D5K9"/>
<proteinExistence type="predicted"/>
<name>A0A371D5K9_9APHY</name>
<reference evidence="3 4" key="1">
    <citation type="journal article" date="2018" name="Biotechnol. Biofuels">
        <title>Integrative visual omics of the white-rot fungus Polyporus brumalis exposes the biotechnological potential of its oxidative enzymes for delignifying raw plant biomass.</title>
        <authorList>
            <person name="Miyauchi S."/>
            <person name="Rancon A."/>
            <person name="Drula E."/>
            <person name="Hage H."/>
            <person name="Chaduli D."/>
            <person name="Favel A."/>
            <person name="Grisel S."/>
            <person name="Henrissat B."/>
            <person name="Herpoel-Gimbert I."/>
            <person name="Ruiz-Duenas F.J."/>
            <person name="Chevret D."/>
            <person name="Hainaut M."/>
            <person name="Lin J."/>
            <person name="Wang M."/>
            <person name="Pangilinan J."/>
            <person name="Lipzen A."/>
            <person name="Lesage-Meessen L."/>
            <person name="Navarro D."/>
            <person name="Riley R."/>
            <person name="Grigoriev I.V."/>
            <person name="Zhou S."/>
            <person name="Raouche S."/>
            <person name="Rosso M.N."/>
        </authorList>
    </citation>
    <scope>NUCLEOTIDE SEQUENCE [LARGE SCALE GENOMIC DNA]</scope>
    <source>
        <strain evidence="3 4">BRFM 1820</strain>
    </source>
</reference>
<sequence length="639" mass="71428">MRTTPENAHQMPYSPEHLATSRSLDHSAEELYTLRAENSALREAQLASQVEQAALQEAVGRLEQENARLLDTNRQFADILEERWRAKLLRRGSQVSSMPDEILLHIFRSTQPRHHECDPSIVPGPRSRWLEGLRIRKALTLVCKGWTWPATELLYGDIVLRRMGQITALAHTLRLQGHRSPLSVLVKSLRMDCCVVFESCADAVRSDLEFLLRECTNLLSFSFHSHPLFPFSPVQVNGAPFQVNDAQHFDGFNPSWFLEPKPGDAGDLLAERLASRLSTLDLAVTLAKRHVFQVALMLVRATSLTSLSLGRVTSLLPGASHPAIYLPALTTLQVYLDHEPFAEYITTQWRMPRLTALTCLWSGAVPVSLLATHASKLTYLHFHDDPWAARLDESRMLGKKVVLDAPTLLSRLYELCPEIEHLVLPLEQSQLPKLSVVSPTLRYLDIAQGQYPNLQTYKTIALAPGADAPSLESVRFVHVLGSSPWLPTVCHPSLRLPADTGSHKGPLADLSHVPDSPHDDDGLTPHRAPECVDSGGIPHMFPKAFMRQQAWAVADEPVPELEDTSDDEYFPPGWEDHKDEHENEPQPWNGGWACRWAGIVSSASDDAFGFRGYERLVQRTQGWYLGGNITLGRGLLTLP</sequence>
<evidence type="ECO:0000256" key="2">
    <source>
        <dbReference type="SAM" id="MobiDB-lite"/>
    </source>
</evidence>
<gene>
    <name evidence="3" type="ORF">OH76DRAFT_1441413</name>
</gene>